<dbReference type="Pfam" id="PF13812">
    <property type="entry name" value="PPR_3"/>
    <property type="match status" value="2"/>
</dbReference>
<dbReference type="SUPFAM" id="SSF81901">
    <property type="entry name" value="HCP-like"/>
    <property type="match status" value="1"/>
</dbReference>
<dbReference type="InterPro" id="IPR002885">
    <property type="entry name" value="PPR_rpt"/>
</dbReference>
<dbReference type="AlphaFoldDB" id="A0A137PAS5"/>
<organism evidence="3 4">
    <name type="scientific">Conidiobolus coronatus (strain ATCC 28846 / CBS 209.66 / NRRL 28638)</name>
    <name type="common">Delacroixia coronata</name>
    <dbReference type="NCBI Taxonomy" id="796925"/>
    <lineage>
        <taxon>Eukaryota</taxon>
        <taxon>Fungi</taxon>
        <taxon>Fungi incertae sedis</taxon>
        <taxon>Zoopagomycota</taxon>
        <taxon>Entomophthoromycotina</taxon>
        <taxon>Entomophthoromycetes</taxon>
        <taxon>Entomophthorales</taxon>
        <taxon>Ancylistaceae</taxon>
        <taxon>Conidiobolus</taxon>
    </lineage>
</organism>
<dbReference type="GO" id="GO:0031930">
    <property type="term" value="P:mitochondria-nucleus signaling pathway"/>
    <property type="evidence" value="ECO:0007669"/>
    <property type="project" value="TreeGrafter"/>
</dbReference>
<dbReference type="NCBIfam" id="TIGR00756">
    <property type="entry name" value="PPR"/>
    <property type="match status" value="2"/>
</dbReference>
<evidence type="ECO:0000256" key="2">
    <source>
        <dbReference type="PROSITE-ProRule" id="PRU00708"/>
    </source>
</evidence>
<dbReference type="PROSITE" id="PS51375">
    <property type="entry name" value="PPR"/>
    <property type="match status" value="3"/>
</dbReference>
<dbReference type="Proteomes" id="UP000070444">
    <property type="component" value="Unassembled WGS sequence"/>
</dbReference>
<feature type="repeat" description="PPR" evidence="2">
    <location>
        <begin position="317"/>
        <end position="352"/>
    </location>
</feature>
<reference evidence="3 4" key="1">
    <citation type="journal article" date="2015" name="Genome Biol. Evol.">
        <title>Phylogenomic analyses indicate that early fungi evolved digesting cell walls of algal ancestors of land plants.</title>
        <authorList>
            <person name="Chang Y."/>
            <person name="Wang S."/>
            <person name="Sekimoto S."/>
            <person name="Aerts A.L."/>
            <person name="Choi C."/>
            <person name="Clum A."/>
            <person name="LaButti K.M."/>
            <person name="Lindquist E.A."/>
            <person name="Yee Ngan C."/>
            <person name="Ohm R.A."/>
            <person name="Salamov A.A."/>
            <person name="Grigoriev I.V."/>
            <person name="Spatafora J.W."/>
            <person name="Berbee M.L."/>
        </authorList>
    </citation>
    <scope>NUCLEOTIDE SEQUENCE [LARGE SCALE GENOMIC DNA]</scope>
    <source>
        <strain evidence="3 4">NRRL 28638</strain>
    </source>
</reference>
<sequence length="839" mass="97224">MLQVLRLNRVKIINLNTNFSKLLLTQASLNYPKTQSLGNIRSYSEKCCGLDHHHHHHHHEHSHAKREDNKPIEVSTEFELIPELDYNLHTPEAIYYNYKKLLAEDPQLNTKLPTSWYMGYVHHICTLIQDSKVKSKHQPPSSELNQKIKNQKKILAVIIEDNILTPTRLESMSEEVMNQFIYDLVKIPKMSLSNKLASIVRKGAVYKGGYSSTTMNNLLMLLLSDKNLDSMVELLEFIKSQNLTVFPNVSIPITRFLADHDRFTAIDQLLEYGLEKSNGNIDITALTTFIQVYCNNNMIDRAERIVQLLPELNIDADEYIYGALIKGYLNSGELDKATTLYKKQFNDPNIQSSNLVVENIMMKANPFNLEHCLRIFNFVKSNGVSPNIYFYHTLMNCYIKRGQINEAKELVKEFEANGIQSTWMTYSILLSYYHDKLDINGGLNLLEEMRVKGVIQNISIYNLLIDIAYKLNAPEVAKKLLSKALENDLRPNTDSYNILMNYYIKVGDFANSIKVYEMMKRHRIPISAYSLDNYIRSQIKVKKWALAKEEFDLMVSKHKLKPDSRLIATMLSGYSNNENLSDMIAFFNKSLHTYKVSPNIVMYNHIINAYTKRDMLSSADRILDQALHSAETYPNCRPNNLTWTIFIKDAIHKSDLEQMEVEIDKFQAEPYNLKPDSVILQAIMFGYSKFKKFDKSMEIYQQLEATSKHKINKFIISTYLLSASRILTTSEYIDLFNKITAEYPEEIINTKEVVKMHINCLFGFRERETILNFVINKLHPGKKLFRYDIIEPVYGRFKLKGCEEFDLLKLFLKNNSPDLLAKLEEGESIEMESSGRINN</sequence>
<dbReference type="Gene3D" id="1.25.40.10">
    <property type="entry name" value="Tetratricopeptide repeat domain"/>
    <property type="match status" value="4"/>
</dbReference>
<dbReference type="STRING" id="796925.A0A137PAS5"/>
<accession>A0A137PAS5</accession>
<protein>
    <submittedName>
        <fullName evidence="3">TPR-like protein</fullName>
    </submittedName>
</protein>
<gene>
    <name evidence="3" type="ORF">CONCODRAFT_69327</name>
</gene>
<keyword evidence="4" id="KW-1185">Reference proteome</keyword>
<dbReference type="PANTHER" id="PTHR47936:SF1">
    <property type="entry name" value="PENTATRICOPEPTIDE REPEAT-CONTAINING PROTEIN GUN1, CHLOROPLASTIC"/>
    <property type="match status" value="1"/>
</dbReference>
<dbReference type="Pfam" id="PF13041">
    <property type="entry name" value="PPR_2"/>
    <property type="match status" value="1"/>
</dbReference>
<dbReference type="InterPro" id="IPR011990">
    <property type="entry name" value="TPR-like_helical_dom_sf"/>
</dbReference>
<name>A0A137PAS5_CONC2</name>
<dbReference type="OrthoDB" id="185373at2759"/>
<keyword evidence="1" id="KW-0677">Repeat</keyword>
<proteinExistence type="predicted"/>
<dbReference type="Pfam" id="PF01535">
    <property type="entry name" value="PPR"/>
    <property type="match status" value="2"/>
</dbReference>
<dbReference type="PANTHER" id="PTHR47936">
    <property type="entry name" value="PPR_LONG DOMAIN-CONTAINING PROTEIN"/>
    <property type="match status" value="1"/>
</dbReference>
<feature type="repeat" description="PPR" evidence="2">
    <location>
        <begin position="387"/>
        <end position="421"/>
    </location>
</feature>
<feature type="repeat" description="PPR" evidence="2">
    <location>
        <begin position="492"/>
        <end position="526"/>
    </location>
</feature>
<evidence type="ECO:0000313" key="3">
    <source>
        <dbReference type="EMBL" id="KXN72117.1"/>
    </source>
</evidence>
<evidence type="ECO:0000313" key="4">
    <source>
        <dbReference type="Proteomes" id="UP000070444"/>
    </source>
</evidence>
<evidence type="ECO:0000256" key="1">
    <source>
        <dbReference type="ARBA" id="ARBA00022737"/>
    </source>
</evidence>
<dbReference type="EMBL" id="KQ964460">
    <property type="protein sequence ID" value="KXN72117.1"/>
    <property type="molecule type" value="Genomic_DNA"/>
</dbReference>